<dbReference type="eggNOG" id="COG2913">
    <property type="taxonomic scope" value="Bacteria"/>
</dbReference>
<dbReference type="InterPro" id="IPR007450">
    <property type="entry name" value="BamE_dom"/>
</dbReference>
<sequence>MKKFSLVVLAVLGVFILQGCTTKSSEKVPRNGIMSENEITFPKPEKSIYNKALSVNLENIRKIETGMSKDEIRKLIGTPHFAAGLAYVVEWDYLFNLKEKAADKDMICQYKIVYDFDTYKAASIFWNTQECKDFVNKK</sequence>
<dbReference type="Gene3D" id="3.30.1450.10">
    <property type="match status" value="1"/>
</dbReference>
<evidence type="ECO:0000259" key="4">
    <source>
        <dbReference type="Pfam" id="PF04355"/>
    </source>
</evidence>
<proteinExistence type="predicted"/>
<dbReference type="RefSeq" id="WP_012108653.1">
    <property type="nucleotide sequence ID" value="NC_009714.1"/>
</dbReference>
<name>A7I1H3_CAMHC</name>
<keyword evidence="6" id="KW-1185">Reference proteome</keyword>
<accession>A7I1H3</accession>
<dbReference type="HOGENOM" id="CLU_016890_11_1_7"/>
<dbReference type="AlphaFoldDB" id="A7I1H3"/>
<dbReference type="InterPro" id="IPR037873">
    <property type="entry name" value="BamE-like"/>
</dbReference>
<evidence type="ECO:0000256" key="1">
    <source>
        <dbReference type="ARBA" id="ARBA00022729"/>
    </source>
</evidence>
<dbReference type="GO" id="GO:0019867">
    <property type="term" value="C:outer membrane"/>
    <property type="evidence" value="ECO:0007669"/>
    <property type="project" value="InterPro"/>
</dbReference>
<dbReference type="OrthoDB" id="5360144at2"/>
<gene>
    <name evidence="5" type="ordered locus">CHAB381_0793</name>
</gene>
<dbReference type="Pfam" id="PF04355">
    <property type="entry name" value="BamE"/>
    <property type="match status" value="1"/>
</dbReference>
<dbReference type="EMBL" id="CP000776">
    <property type="protein sequence ID" value="ABS50943.1"/>
    <property type="molecule type" value="Genomic_DNA"/>
</dbReference>
<evidence type="ECO:0000313" key="5">
    <source>
        <dbReference type="EMBL" id="ABS50943.1"/>
    </source>
</evidence>
<dbReference type="Proteomes" id="UP000002407">
    <property type="component" value="Chromosome"/>
</dbReference>
<feature type="domain" description="Outer membrane protein assembly factor BamE" evidence="4">
    <location>
        <begin position="55"/>
        <end position="120"/>
    </location>
</feature>
<dbReference type="STRING" id="360107.CHAB381_0793"/>
<evidence type="ECO:0000313" key="6">
    <source>
        <dbReference type="Proteomes" id="UP000002407"/>
    </source>
</evidence>
<keyword evidence="2" id="KW-0472">Membrane</keyword>
<protein>
    <submittedName>
        <fullName evidence="5">Plp4</fullName>
    </submittedName>
</protein>
<organism evidence="5 6">
    <name type="scientific">Campylobacter hominis (strain ATCC BAA-381 / DSM 21671 / CCUG 45161 / LMG 19568 / NCTC 13146 / CH001A)</name>
    <dbReference type="NCBI Taxonomy" id="360107"/>
    <lineage>
        <taxon>Bacteria</taxon>
        <taxon>Pseudomonadati</taxon>
        <taxon>Campylobacterota</taxon>
        <taxon>Epsilonproteobacteria</taxon>
        <taxon>Campylobacterales</taxon>
        <taxon>Campylobacteraceae</taxon>
        <taxon>Campylobacter</taxon>
    </lineage>
</organism>
<keyword evidence="1 3" id="KW-0732">Signal</keyword>
<feature type="signal peptide" evidence="3">
    <location>
        <begin position="1"/>
        <end position="19"/>
    </location>
</feature>
<reference evidence="6" key="1">
    <citation type="submission" date="2007-07" db="EMBL/GenBank/DDBJ databases">
        <title>Complete genome sequence of Campylobacter hominis ATCC BAA-381, a commensal isolated from the human gastrointestinal tract.</title>
        <authorList>
            <person name="Fouts D.E."/>
            <person name="Mongodin E.F."/>
            <person name="Puiu D."/>
            <person name="Sebastian Y."/>
            <person name="Miller W.G."/>
            <person name="Mandrell R.E."/>
            <person name="Nelson K.E."/>
        </authorList>
    </citation>
    <scope>NUCLEOTIDE SEQUENCE [LARGE SCALE GENOMIC DNA]</scope>
    <source>
        <strain evidence="6">ATCC BAA-381 / LMG 19568 / NCTC 13146 / CH001A</strain>
    </source>
</reference>
<dbReference type="PROSITE" id="PS51257">
    <property type="entry name" value="PROKAR_LIPOPROTEIN"/>
    <property type="match status" value="1"/>
</dbReference>
<feature type="chain" id="PRO_5002709859" evidence="3">
    <location>
        <begin position="20"/>
        <end position="138"/>
    </location>
</feature>
<evidence type="ECO:0000256" key="3">
    <source>
        <dbReference type="SAM" id="SignalP"/>
    </source>
</evidence>
<dbReference type="KEGG" id="cha:CHAB381_0793"/>
<evidence type="ECO:0000256" key="2">
    <source>
        <dbReference type="ARBA" id="ARBA00023136"/>
    </source>
</evidence>